<name>A0A0F9HR60_9ZZZZ</name>
<keyword evidence="1" id="KW-1133">Transmembrane helix</keyword>
<comment type="caution">
    <text evidence="2">The sequence shown here is derived from an EMBL/GenBank/DDBJ whole genome shotgun (WGS) entry which is preliminary data.</text>
</comment>
<evidence type="ECO:0000313" key="2">
    <source>
        <dbReference type="EMBL" id="KKM05737.1"/>
    </source>
</evidence>
<organism evidence="2">
    <name type="scientific">marine sediment metagenome</name>
    <dbReference type="NCBI Taxonomy" id="412755"/>
    <lineage>
        <taxon>unclassified sequences</taxon>
        <taxon>metagenomes</taxon>
        <taxon>ecological metagenomes</taxon>
    </lineage>
</organism>
<dbReference type="AlphaFoldDB" id="A0A0F9HR60"/>
<proteinExistence type="predicted"/>
<dbReference type="EMBL" id="LAZR01016153">
    <property type="protein sequence ID" value="KKM05737.1"/>
    <property type="molecule type" value="Genomic_DNA"/>
</dbReference>
<feature type="transmembrane region" description="Helical" evidence="1">
    <location>
        <begin position="50"/>
        <end position="73"/>
    </location>
</feature>
<evidence type="ECO:0000256" key="1">
    <source>
        <dbReference type="SAM" id="Phobius"/>
    </source>
</evidence>
<sequence length="74" mass="8055">MAKTHGERIERLDEAYAGIRGDIKAIKDHLATLNGSVAENSKFRLKQQTVYGVLAFGWVSLIIPVAAIAIAVFT</sequence>
<accession>A0A0F9HR60</accession>
<keyword evidence="1" id="KW-0812">Transmembrane</keyword>
<protein>
    <submittedName>
        <fullName evidence="2">Uncharacterized protein</fullName>
    </submittedName>
</protein>
<reference evidence="2" key="1">
    <citation type="journal article" date="2015" name="Nature">
        <title>Complex archaea that bridge the gap between prokaryotes and eukaryotes.</title>
        <authorList>
            <person name="Spang A."/>
            <person name="Saw J.H."/>
            <person name="Jorgensen S.L."/>
            <person name="Zaremba-Niedzwiedzka K."/>
            <person name="Martijn J."/>
            <person name="Lind A.E."/>
            <person name="van Eijk R."/>
            <person name="Schleper C."/>
            <person name="Guy L."/>
            <person name="Ettema T.J."/>
        </authorList>
    </citation>
    <scope>NUCLEOTIDE SEQUENCE</scope>
</reference>
<keyword evidence="1" id="KW-0472">Membrane</keyword>
<gene>
    <name evidence="2" type="ORF">LCGC14_1751070</name>
</gene>